<dbReference type="GO" id="GO:0016829">
    <property type="term" value="F:lyase activity"/>
    <property type="evidence" value="ECO:0007669"/>
    <property type="project" value="UniProtKB-UniRule"/>
</dbReference>
<sequence>MKKVAVILSGCGYLDGAEIRESVLALLALDIEGIEYSIFAPDMQQHHVVNHITGEPDPSASRNVLQEAGRIARGEISPITELKAEQFDGLVIPGGFGVAKNLSTFAFKGAEGEVDPVVVAVLTDFKTSHKPIGAICISPALLALAFGDLQPTLTIGSHAGTAAEIEKTGAVHQVCETNDCVIDTTNRLVTTPAYMDDHANLKDIFQGITKLVKGMVALSK</sequence>
<evidence type="ECO:0000259" key="2">
    <source>
        <dbReference type="Pfam" id="PF01965"/>
    </source>
</evidence>
<reference evidence="4" key="1">
    <citation type="submission" date="2016-10" db="EMBL/GenBank/DDBJ databases">
        <authorList>
            <person name="Varghese N."/>
            <person name="Submissions S."/>
        </authorList>
    </citation>
    <scope>NUCLEOTIDE SEQUENCE [LARGE SCALE GENOMIC DNA]</scope>
    <source>
        <strain evidence="4">ANC 5109</strain>
    </source>
</reference>
<dbReference type="Proteomes" id="UP000199035">
    <property type="component" value="Unassembled WGS sequence"/>
</dbReference>
<dbReference type="InterPro" id="IPR029062">
    <property type="entry name" value="Class_I_gatase-like"/>
</dbReference>
<evidence type="ECO:0000313" key="4">
    <source>
        <dbReference type="Proteomes" id="UP000199035"/>
    </source>
</evidence>
<dbReference type="NCBIfam" id="NF008747">
    <property type="entry name" value="PRK11780.1"/>
    <property type="match status" value="1"/>
</dbReference>
<dbReference type="PIRSF" id="PIRSF006320">
    <property type="entry name" value="Elb2"/>
    <property type="match status" value="1"/>
</dbReference>
<evidence type="ECO:0000313" key="3">
    <source>
        <dbReference type="EMBL" id="SDY01235.1"/>
    </source>
</evidence>
<organism evidence="3 4">
    <name type="scientific">Acinetobacter kyonggiensis</name>
    <dbReference type="NCBI Taxonomy" id="595670"/>
    <lineage>
        <taxon>Bacteria</taxon>
        <taxon>Pseudomonadati</taxon>
        <taxon>Pseudomonadota</taxon>
        <taxon>Gammaproteobacteria</taxon>
        <taxon>Moraxellales</taxon>
        <taxon>Moraxellaceae</taxon>
        <taxon>Acinetobacter</taxon>
    </lineage>
</organism>
<dbReference type="AlphaFoldDB" id="A0A1H3GDW7"/>
<dbReference type="InterPro" id="IPR026041">
    <property type="entry name" value="ElbB"/>
</dbReference>
<comment type="catalytic activity">
    <reaction evidence="1">
        <text>glyoxal + H2O = glycolate + H(+)</text>
        <dbReference type="Rhea" id="RHEA:51672"/>
        <dbReference type="ChEBI" id="CHEBI:15377"/>
        <dbReference type="ChEBI" id="CHEBI:15378"/>
        <dbReference type="ChEBI" id="CHEBI:29805"/>
        <dbReference type="ChEBI" id="CHEBI:34779"/>
    </reaction>
</comment>
<proteinExistence type="inferred from homology"/>
<feature type="domain" description="DJ-1/PfpI" evidence="2">
    <location>
        <begin position="79"/>
        <end position="190"/>
    </location>
</feature>
<name>A0A1H3GDW7_9GAMM</name>
<keyword evidence="1" id="KW-0456">Lyase</keyword>
<dbReference type="InterPro" id="IPR002818">
    <property type="entry name" value="DJ-1/PfpI"/>
</dbReference>
<comment type="similarity">
    <text evidence="1">Belongs to the peptidase C56 family.</text>
</comment>
<dbReference type="PANTHER" id="PTHR10224">
    <property type="entry name" value="ES1 PROTEIN HOMOLOG, MITOCHONDRIAL"/>
    <property type="match status" value="1"/>
</dbReference>
<dbReference type="SUPFAM" id="SSF52317">
    <property type="entry name" value="Class I glutamine amidotransferase-like"/>
    <property type="match status" value="1"/>
</dbReference>
<dbReference type="STRING" id="595670.SAMN05421643_102136"/>
<gene>
    <name evidence="3" type="ORF">SAMN05421643_102136</name>
</gene>
<dbReference type="EMBL" id="FNPK01000002">
    <property type="protein sequence ID" value="SDY01235.1"/>
    <property type="molecule type" value="Genomic_DNA"/>
</dbReference>
<dbReference type="PANTHER" id="PTHR10224:SF12">
    <property type="entry name" value="GLYOXALASE ELBB"/>
    <property type="match status" value="1"/>
</dbReference>
<protein>
    <recommendedName>
        <fullName evidence="1">Glyoxalase</fullName>
    </recommendedName>
</protein>
<evidence type="ECO:0000256" key="1">
    <source>
        <dbReference type="PIRNR" id="PIRNR006320"/>
    </source>
</evidence>
<dbReference type="Gene3D" id="3.40.50.880">
    <property type="match status" value="1"/>
</dbReference>
<accession>A0A1H3GDW7</accession>
<comment type="function">
    <text evidence="1">Displays glyoxalase activity, catalyzing the conversion of glyoxal to glycolate.</text>
</comment>
<dbReference type="Pfam" id="PF01965">
    <property type="entry name" value="DJ-1_PfpI"/>
    <property type="match status" value="1"/>
</dbReference>
<dbReference type="RefSeq" id="WP_092687371.1">
    <property type="nucleotide sequence ID" value="NZ_FNPK01000002.1"/>
</dbReference>
<keyword evidence="4" id="KW-1185">Reference proteome</keyword>